<keyword evidence="5" id="KW-0597">Phosphoprotein</keyword>
<evidence type="ECO:0000313" key="14">
    <source>
        <dbReference type="EMBL" id="AMB99511.1"/>
    </source>
</evidence>
<dbReference type="EMBL" id="CP014163">
    <property type="protein sequence ID" value="AMB99511.1"/>
    <property type="molecule type" value="Genomic_DNA"/>
</dbReference>
<dbReference type="Gene3D" id="1.10.287.130">
    <property type="match status" value="1"/>
</dbReference>
<dbReference type="Gene3D" id="1.10.8.500">
    <property type="entry name" value="HAMP domain in histidine kinase"/>
    <property type="match status" value="1"/>
</dbReference>
<evidence type="ECO:0000256" key="2">
    <source>
        <dbReference type="ARBA" id="ARBA00004651"/>
    </source>
</evidence>
<reference evidence="15" key="2">
    <citation type="submission" date="2016-01" db="EMBL/GenBank/DDBJ databases">
        <title>Six Aerococcus type strain genome sequencing and assembly using PacBio and Illumina Hiseq.</title>
        <authorList>
            <person name="Carkaci D."/>
            <person name="Dargis R."/>
            <person name="Nielsen X.C."/>
            <person name="Skovgaard O."/>
            <person name="Fuursted K."/>
            <person name="Christensen J.J."/>
        </authorList>
    </citation>
    <scope>NUCLEOTIDE SEQUENCE [LARGE SCALE GENOMIC DNA]</scope>
    <source>
        <strain evidence="15">CCUG42038B</strain>
    </source>
</reference>
<keyword evidence="7" id="KW-0812">Transmembrane</keyword>
<dbReference type="InterPro" id="IPR004358">
    <property type="entry name" value="Sig_transdc_His_kin-like_C"/>
</dbReference>
<dbReference type="Pfam" id="PF02518">
    <property type="entry name" value="HATPase_c"/>
    <property type="match status" value="1"/>
</dbReference>
<reference evidence="14 15" key="1">
    <citation type="journal article" date="2016" name="Genome Announc.">
        <title>Complete Genome Sequences of Aerococcus christensenii CCUG 28831T, Aerococcus sanguinicola CCUG 43001T, Aerococcus urinae CCUG 36881T, Aerococcus urinaeequi CCUG 28094T, Aerococcus urinaehominis CCUG 42038 BT, and Aerococcus viridans CCUG 4311T.</title>
        <authorList>
            <person name="Carkaci D."/>
            <person name="Dargis R."/>
            <person name="Nielsen X.C."/>
            <person name="Skovgaard O."/>
            <person name="Fuursted K."/>
            <person name="Christensen J.J."/>
        </authorList>
    </citation>
    <scope>NUCLEOTIDE SEQUENCE [LARGE SCALE GENOMIC DNA]</scope>
    <source>
        <strain evidence="14 15">CCUG42038B</strain>
    </source>
</reference>
<dbReference type="InterPro" id="IPR029151">
    <property type="entry name" value="Sensor-like_sf"/>
</dbReference>
<dbReference type="CDD" id="cd00075">
    <property type="entry name" value="HATPase"/>
    <property type="match status" value="1"/>
</dbReference>
<dbReference type="InterPro" id="IPR003594">
    <property type="entry name" value="HATPase_dom"/>
</dbReference>
<dbReference type="GO" id="GO:0004721">
    <property type="term" value="F:phosphoprotein phosphatase activity"/>
    <property type="evidence" value="ECO:0007669"/>
    <property type="project" value="TreeGrafter"/>
</dbReference>
<dbReference type="SUPFAM" id="SSF103190">
    <property type="entry name" value="Sensory domain-like"/>
    <property type="match status" value="1"/>
</dbReference>
<dbReference type="InterPro" id="IPR003661">
    <property type="entry name" value="HisK_dim/P_dom"/>
</dbReference>
<evidence type="ECO:0000256" key="4">
    <source>
        <dbReference type="ARBA" id="ARBA00022475"/>
    </source>
</evidence>
<dbReference type="PRINTS" id="PR00344">
    <property type="entry name" value="BCTRLSENSOR"/>
</dbReference>
<dbReference type="AlphaFoldDB" id="A0A0X8FLH5"/>
<dbReference type="PANTHER" id="PTHR45453:SF1">
    <property type="entry name" value="PHOSPHATE REGULON SENSOR PROTEIN PHOR"/>
    <property type="match status" value="1"/>
</dbReference>
<dbReference type="InterPro" id="IPR036097">
    <property type="entry name" value="HisK_dim/P_sf"/>
</dbReference>
<dbReference type="PANTHER" id="PTHR45453">
    <property type="entry name" value="PHOSPHATE REGULON SENSOR PROTEIN PHOR"/>
    <property type="match status" value="1"/>
</dbReference>
<dbReference type="PROSITE" id="PS50112">
    <property type="entry name" value="PAS"/>
    <property type="match status" value="1"/>
</dbReference>
<dbReference type="STRING" id="128944.AWM75_05650"/>
<keyword evidence="8" id="KW-0547">Nucleotide-binding</keyword>
<dbReference type="FunFam" id="1.10.287.130:FF:000001">
    <property type="entry name" value="Two-component sensor histidine kinase"/>
    <property type="match status" value="1"/>
</dbReference>
<evidence type="ECO:0000256" key="11">
    <source>
        <dbReference type="ARBA" id="ARBA00022989"/>
    </source>
</evidence>
<dbReference type="InterPro" id="IPR057640">
    <property type="entry name" value="Cache_WalK"/>
</dbReference>
<keyword evidence="6" id="KW-0808">Transferase</keyword>
<dbReference type="SUPFAM" id="SSF47384">
    <property type="entry name" value="Homodimeric domain of signal transducing histidine kinase"/>
    <property type="match status" value="1"/>
</dbReference>
<sequence>MPAKEYILQAAKKMKSIHFKIPFVFFMLLLLSLQLIGAYFIQQLEAEMLASFDEQVQVQTNYLMDAIQPILENDNLSEVERNQQLNETIRRFNNAILNEIQILDEDGFLMATGNPTMLSAIGRRSTSPEVEQALLSGGTQEKVYFDPNQNIRAKTFITPVTSRQSSGENIGLMVVDVNLETVYSQVQNIVTIFVTSSAVSLAFATVLSILVSTGITRPLQEMRDQAEKIAEGNYTGEVVVHAKDEIGELAETINYLSVRVKEAQETTESERKRLDSVLKHMTDGVIATDRRGKVIIINNRALEFLDMVQEEAIGQAVIEILNLKDRYTNRDLFDLPEAIYLNIDQVDEGESIIKAEVSAIQRESGFVSGLVVVLTDVTEHEKIEQDRRLFVSNVSHELRTPLTSVRSYSEALMEGAMSDPELSKSFLQVIQTETDRMIRMITNLLNLSRMDSDQLELNVEFVLFNDLINHILDRFDFMLKSEDYQDTNIRIVREFTDETVWVEIDTDRITQVVDNIMNNAIKYSPDGGDIYVRLMTTHNEVVLSIQDQGLGLPQKAIPHVFERFYRVDKARSRAQGGTGLGLAIAKEVVELHHGRIWVNSIEDKGSTFFIALPYEASMGEETWEI</sequence>
<evidence type="ECO:0000256" key="7">
    <source>
        <dbReference type="ARBA" id="ARBA00022692"/>
    </source>
</evidence>
<keyword evidence="12" id="KW-0902">Two-component regulatory system</keyword>
<dbReference type="InterPro" id="IPR003660">
    <property type="entry name" value="HAMP_dom"/>
</dbReference>
<comment type="subcellular location">
    <subcellularLocation>
        <location evidence="2">Cell membrane</location>
        <topology evidence="2">Multi-pass membrane protein</topology>
    </subcellularLocation>
</comment>
<keyword evidence="10" id="KW-0067">ATP-binding</keyword>
<gene>
    <name evidence="14" type="ORF">AWM75_05650</name>
</gene>
<dbReference type="SUPFAM" id="SSF55785">
    <property type="entry name" value="PYP-like sensor domain (PAS domain)"/>
    <property type="match status" value="1"/>
</dbReference>
<dbReference type="EC" id="2.7.13.3" evidence="3"/>
<dbReference type="GO" id="GO:0000155">
    <property type="term" value="F:phosphorelay sensor kinase activity"/>
    <property type="evidence" value="ECO:0007669"/>
    <property type="project" value="InterPro"/>
</dbReference>
<dbReference type="CDD" id="cd00082">
    <property type="entry name" value="HisKA"/>
    <property type="match status" value="1"/>
</dbReference>
<comment type="catalytic activity">
    <reaction evidence="1">
        <text>ATP + protein L-histidine = ADP + protein N-phospho-L-histidine.</text>
        <dbReference type="EC" id="2.7.13.3"/>
    </reaction>
</comment>
<dbReference type="PROSITE" id="PS50885">
    <property type="entry name" value="HAMP"/>
    <property type="match status" value="1"/>
</dbReference>
<dbReference type="GO" id="GO:0016036">
    <property type="term" value="P:cellular response to phosphate starvation"/>
    <property type="evidence" value="ECO:0007669"/>
    <property type="project" value="TreeGrafter"/>
</dbReference>
<dbReference type="RefSeq" id="WP_067979397.1">
    <property type="nucleotide sequence ID" value="NZ_CP014163.1"/>
</dbReference>
<keyword evidence="4" id="KW-1003">Cell membrane</keyword>
<dbReference type="KEGG" id="auh:AWM75_05650"/>
<evidence type="ECO:0000256" key="3">
    <source>
        <dbReference type="ARBA" id="ARBA00012438"/>
    </source>
</evidence>
<dbReference type="Pfam" id="PF23846">
    <property type="entry name" value="Cache_WalK"/>
    <property type="match status" value="1"/>
</dbReference>
<dbReference type="SMART" id="SM00387">
    <property type="entry name" value="HATPase_c"/>
    <property type="match status" value="1"/>
</dbReference>
<dbReference type="OrthoDB" id="9813151at2"/>
<dbReference type="NCBIfam" id="NF033092">
    <property type="entry name" value="HK_WalK"/>
    <property type="match status" value="1"/>
</dbReference>
<dbReference type="CDD" id="cd00130">
    <property type="entry name" value="PAS"/>
    <property type="match status" value="1"/>
</dbReference>
<keyword evidence="9 14" id="KW-0418">Kinase</keyword>
<evidence type="ECO:0000256" key="13">
    <source>
        <dbReference type="ARBA" id="ARBA00023136"/>
    </source>
</evidence>
<keyword evidence="11" id="KW-1133">Transmembrane helix</keyword>
<keyword evidence="13" id="KW-0472">Membrane</keyword>
<dbReference type="NCBIfam" id="TIGR00229">
    <property type="entry name" value="sensory_box"/>
    <property type="match status" value="1"/>
</dbReference>
<protein>
    <recommendedName>
        <fullName evidence="3">histidine kinase</fullName>
        <ecNumber evidence="3">2.7.13.3</ecNumber>
    </recommendedName>
</protein>
<evidence type="ECO:0000256" key="9">
    <source>
        <dbReference type="ARBA" id="ARBA00022777"/>
    </source>
</evidence>
<dbReference type="InterPro" id="IPR005467">
    <property type="entry name" value="His_kinase_dom"/>
</dbReference>
<evidence type="ECO:0000256" key="10">
    <source>
        <dbReference type="ARBA" id="ARBA00022840"/>
    </source>
</evidence>
<dbReference type="GO" id="GO:0005886">
    <property type="term" value="C:plasma membrane"/>
    <property type="evidence" value="ECO:0007669"/>
    <property type="project" value="UniProtKB-SubCell"/>
</dbReference>
<dbReference type="Gene3D" id="3.30.450.20">
    <property type="entry name" value="PAS domain"/>
    <property type="match status" value="2"/>
</dbReference>
<dbReference type="SUPFAM" id="SSF158472">
    <property type="entry name" value="HAMP domain-like"/>
    <property type="match status" value="1"/>
</dbReference>
<dbReference type="InterPro" id="IPR000014">
    <property type="entry name" value="PAS"/>
</dbReference>
<dbReference type="PROSITE" id="PS50109">
    <property type="entry name" value="HIS_KIN"/>
    <property type="match status" value="1"/>
</dbReference>
<evidence type="ECO:0000256" key="1">
    <source>
        <dbReference type="ARBA" id="ARBA00000085"/>
    </source>
</evidence>
<dbReference type="Gene3D" id="3.30.565.10">
    <property type="entry name" value="Histidine kinase-like ATPase, C-terminal domain"/>
    <property type="match status" value="1"/>
</dbReference>
<dbReference type="SMART" id="SM00388">
    <property type="entry name" value="HisKA"/>
    <property type="match status" value="1"/>
</dbReference>
<evidence type="ECO:0000256" key="6">
    <source>
        <dbReference type="ARBA" id="ARBA00022679"/>
    </source>
</evidence>
<evidence type="ECO:0000256" key="8">
    <source>
        <dbReference type="ARBA" id="ARBA00022741"/>
    </source>
</evidence>
<dbReference type="SMART" id="SM00091">
    <property type="entry name" value="PAS"/>
    <property type="match status" value="1"/>
</dbReference>
<dbReference type="FunFam" id="3.30.565.10:FF:000006">
    <property type="entry name" value="Sensor histidine kinase WalK"/>
    <property type="match status" value="1"/>
</dbReference>
<dbReference type="CDD" id="cd06225">
    <property type="entry name" value="HAMP"/>
    <property type="match status" value="1"/>
</dbReference>
<dbReference type="GO" id="GO:0005524">
    <property type="term" value="F:ATP binding"/>
    <property type="evidence" value="ECO:0007669"/>
    <property type="project" value="UniProtKB-KW"/>
</dbReference>
<dbReference type="Pfam" id="PF00672">
    <property type="entry name" value="HAMP"/>
    <property type="match status" value="1"/>
</dbReference>
<evidence type="ECO:0000256" key="12">
    <source>
        <dbReference type="ARBA" id="ARBA00023012"/>
    </source>
</evidence>
<dbReference type="Pfam" id="PF00512">
    <property type="entry name" value="HisKA"/>
    <property type="match status" value="1"/>
</dbReference>
<dbReference type="SUPFAM" id="SSF55874">
    <property type="entry name" value="ATPase domain of HSP90 chaperone/DNA topoisomerase II/histidine kinase"/>
    <property type="match status" value="1"/>
</dbReference>
<dbReference type="InterPro" id="IPR050351">
    <property type="entry name" value="BphY/WalK/GraS-like"/>
</dbReference>
<dbReference type="SMART" id="SM00304">
    <property type="entry name" value="HAMP"/>
    <property type="match status" value="1"/>
</dbReference>
<dbReference type="InterPro" id="IPR035965">
    <property type="entry name" value="PAS-like_dom_sf"/>
</dbReference>
<dbReference type="InterPro" id="IPR049814">
    <property type="entry name" value="Resp_reg_WalK"/>
</dbReference>
<name>A0A0X8FLH5_9LACT</name>
<evidence type="ECO:0000313" key="15">
    <source>
        <dbReference type="Proteomes" id="UP000062260"/>
    </source>
</evidence>
<organism evidence="14 15">
    <name type="scientific">Aerococcus urinaehominis</name>
    <dbReference type="NCBI Taxonomy" id="128944"/>
    <lineage>
        <taxon>Bacteria</taxon>
        <taxon>Bacillati</taxon>
        <taxon>Bacillota</taxon>
        <taxon>Bacilli</taxon>
        <taxon>Lactobacillales</taxon>
        <taxon>Aerococcaceae</taxon>
        <taxon>Aerococcus</taxon>
    </lineage>
</organism>
<dbReference type="Proteomes" id="UP000062260">
    <property type="component" value="Chromosome"/>
</dbReference>
<evidence type="ECO:0000256" key="5">
    <source>
        <dbReference type="ARBA" id="ARBA00022553"/>
    </source>
</evidence>
<proteinExistence type="predicted"/>
<dbReference type="InterPro" id="IPR036890">
    <property type="entry name" value="HATPase_C_sf"/>
</dbReference>
<keyword evidence="15" id="KW-1185">Reference proteome</keyword>
<accession>A0A0X8FLH5</accession>